<evidence type="ECO:0000256" key="1">
    <source>
        <dbReference type="SAM" id="Phobius"/>
    </source>
</evidence>
<evidence type="ECO:0000313" key="2">
    <source>
        <dbReference type="EMBL" id="MBF6224087.1"/>
    </source>
</evidence>
<keyword evidence="1" id="KW-0812">Transmembrane</keyword>
<comment type="caution">
    <text evidence="2">The sequence shown here is derived from an EMBL/GenBank/DDBJ whole genome shotgun (WGS) entry which is preliminary data.</text>
</comment>
<proteinExistence type="predicted"/>
<feature type="transmembrane region" description="Helical" evidence="1">
    <location>
        <begin position="103"/>
        <end position="121"/>
    </location>
</feature>
<keyword evidence="1" id="KW-0472">Membrane</keyword>
<organism evidence="2 3">
    <name type="scientific">Nocardia abscessus</name>
    <dbReference type="NCBI Taxonomy" id="120957"/>
    <lineage>
        <taxon>Bacteria</taxon>
        <taxon>Bacillati</taxon>
        <taxon>Actinomycetota</taxon>
        <taxon>Actinomycetes</taxon>
        <taxon>Mycobacteriales</taxon>
        <taxon>Nocardiaceae</taxon>
        <taxon>Nocardia</taxon>
    </lineage>
</organism>
<keyword evidence="1" id="KW-1133">Transmembrane helix</keyword>
<gene>
    <name evidence="2" type="ORF">IU470_02970</name>
</gene>
<keyword evidence="3" id="KW-1185">Reference proteome</keyword>
<dbReference type="Proteomes" id="UP000807309">
    <property type="component" value="Unassembled WGS sequence"/>
</dbReference>
<protein>
    <submittedName>
        <fullName evidence="2">Uncharacterized protein</fullName>
    </submittedName>
</protein>
<reference evidence="2 3" key="1">
    <citation type="submission" date="2020-10" db="EMBL/GenBank/DDBJ databases">
        <title>Identification of Nocardia species via Next-generation sequencing and recognition of intraspecies genetic diversity.</title>
        <authorList>
            <person name="Li P."/>
            <person name="Li P."/>
            <person name="Lu B."/>
        </authorList>
    </citation>
    <scope>NUCLEOTIDE SEQUENCE [LARGE SCALE GENOMIC DNA]</scope>
    <source>
        <strain evidence="2 3">N-11</strain>
    </source>
</reference>
<sequence>MRISVQGNSEGLRVRMRFAQYRRLLLTRIVLAVLAVQGAVIGLWATLAPHSWYTSFPGFGARWVAADGPYNHHLAADVGAFFLALTAVTIAALVVDGTTAARIAGVGWLTFGVPHFLYHVLHKPAELGAASFTTSLIAAFLLVVGGAVCVFVPPRGNLPLSDPQPITLRFPRRGPRASR</sequence>
<accession>A0ABS0C3A1</accession>
<dbReference type="EMBL" id="JADLRE010000002">
    <property type="protein sequence ID" value="MBF6224087.1"/>
    <property type="molecule type" value="Genomic_DNA"/>
</dbReference>
<feature type="transmembrane region" description="Helical" evidence="1">
    <location>
        <begin position="127"/>
        <end position="152"/>
    </location>
</feature>
<feature type="transmembrane region" description="Helical" evidence="1">
    <location>
        <begin position="25"/>
        <end position="47"/>
    </location>
</feature>
<feature type="transmembrane region" description="Helical" evidence="1">
    <location>
        <begin position="78"/>
        <end position="96"/>
    </location>
</feature>
<name>A0ABS0C3A1_9NOCA</name>
<evidence type="ECO:0000313" key="3">
    <source>
        <dbReference type="Proteomes" id="UP000807309"/>
    </source>
</evidence>
<dbReference type="RefSeq" id="WP_181724712.1">
    <property type="nucleotide sequence ID" value="NZ_JADLRE010000002.1"/>
</dbReference>